<organism evidence="2 3">
    <name type="scientific">Ensete ventricosum</name>
    <name type="common">Abyssinian banana</name>
    <name type="synonym">Musa ensete</name>
    <dbReference type="NCBI Taxonomy" id="4639"/>
    <lineage>
        <taxon>Eukaryota</taxon>
        <taxon>Viridiplantae</taxon>
        <taxon>Streptophyta</taxon>
        <taxon>Embryophyta</taxon>
        <taxon>Tracheophyta</taxon>
        <taxon>Spermatophyta</taxon>
        <taxon>Magnoliopsida</taxon>
        <taxon>Liliopsida</taxon>
        <taxon>Zingiberales</taxon>
        <taxon>Musaceae</taxon>
        <taxon>Ensete</taxon>
    </lineage>
</organism>
<comment type="caution">
    <text evidence="2">The sequence shown here is derived from an EMBL/GenBank/DDBJ whole genome shotgun (WGS) entry which is preliminary data.</text>
</comment>
<accession>A0A426ZGZ5</accession>
<feature type="compositionally biased region" description="Basic and acidic residues" evidence="1">
    <location>
        <begin position="22"/>
        <end position="41"/>
    </location>
</feature>
<dbReference type="EMBL" id="AMZH03006665">
    <property type="protein sequence ID" value="RRT63257.1"/>
    <property type="molecule type" value="Genomic_DNA"/>
</dbReference>
<protein>
    <submittedName>
        <fullName evidence="2">Uncharacterized protein</fullName>
    </submittedName>
</protein>
<evidence type="ECO:0000313" key="3">
    <source>
        <dbReference type="Proteomes" id="UP000287651"/>
    </source>
</evidence>
<feature type="compositionally biased region" description="Low complexity" evidence="1">
    <location>
        <begin position="67"/>
        <end position="81"/>
    </location>
</feature>
<feature type="compositionally biased region" description="Basic residues" evidence="1">
    <location>
        <begin position="1"/>
        <end position="15"/>
    </location>
</feature>
<feature type="region of interest" description="Disordered" evidence="1">
    <location>
        <begin position="1"/>
        <end position="142"/>
    </location>
</feature>
<name>A0A426ZGZ5_ENSVE</name>
<dbReference type="Proteomes" id="UP000287651">
    <property type="component" value="Unassembled WGS sequence"/>
</dbReference>
<sequence>MIQVRARRTKRKRVGSSRIGRLAREDLAREPPRLRGSEAHIVEGVASAPPAPLGPAEARLPRRHRAAVGAPAAADARPLPGGHVGEESPAATAAMDTRDGRNATTSSSKQICRDCSRENKGAKAPVKMSTPPLVMHPQKVSK</sequence>
<gene>
    <name evidence="2" type="ORF">B296_00001541</name>
</gene>
<reference evidence="2 3" key="1">
    <citation type="journal article" date="2014" name="Agronomy (Basel)">
        <title>A Draft Genome Sequence for Ensete ventricosum, the Drought-Tolerant Tree Against Hunger.</title>
        <authorList>
            <person name="Harrison J."/>
            <person name="Moore K.A."/>
            <person name="Paszkiewicz K."/>
            <person name="Jones T."/>
            <person name="Grant M."/>
            <person name="Ambacheew D."/>
            <person name="Muzemil S."/>
            <person name="Studholme D.J."/>
        </authorList>
    </citation>
    <scope>NUCLEOTIDE SEQUENCE [LARGE SCALE GENOMIC DNA]</scope>
</reference>
<feature type="compositionally biased region" description="Basic and acidic residues" evidence="1">
    <location>
        <begin position="111"/>
        <end position="121"/>
    </location>
</feature>
<evidence type="ECO:0000256" key="1">
    <source>
        <dbReference type="SAM" id="MobiDB-lite"/>
    </source>
</evidence>
<evidence type="ECO:0000313" key="2">
    <source>
        <dbReference type="EMBL" id="RRT63257.1"/>
    </source>
</evidence>
<proteinExistence type="predicted"/>
<dbReference type="AlphaFoldDB" id="A0A426ZGZ5"/>